<evidence type="ECO:0000313" key="2">
    <source>
        <dbReference type="Proteomes" id="UP001501436"/>
    </source>
</evidence>
<name>A0ABP9FMF2_9SPHI</name>
<dbReference type="RefSeq" id="WP_345329643.1">
    <property type="nucleotide sequence ID" value="NZ_BAABJI010000001.1"/>
</dbReference>
<evidence type="ECO:0000313" key="1">
    <source>
        <dbReference type="EMBL" id="GAA4907670.1"/>
    </source>
</evidence>
<sequence length="265" mass="29778">MVYLLSNRRIFLKFIISLVIIQALTTTTLTAQNIEAYSIYYATGKYQGENLLTLRSFLKDGEKSYLAVDLNTLRTQVITASTLTVQTEAWKNIEAANAATPYFKALAHAGEQALPMQDAGIIQGFTREKGVNLTIDLCPSHKPLDRVIFTSLIIAFGKTEKPVPLSLSISGRFMLTHRADIDWLKSLEKAGDLSITWINHTYNHHYSPGIPLQDNFLLKPGTDIRFEILGIEIAMLQHGLVPSVFFGSRDWYLTKPWLTRCLLTA</sequence>
<dbReference type="EMBL" id="BAABJI010000001">
    <property type="protein sequence ID" value="GAA4907670.1"/>
    <property type="molecule type" value="Genomic_DNA"/>
</dbReference>
<protein>
    <recommendedName>
        <fullName evidence="3">Polysaccharide deacetylase</fullName>
    </recommendedName>
</protein>
<reference evidence="2" key="1">
    <citation type="journal article" date="2019" name="Int. J. Syst. Evol. Microbiol.">
        <title>The Global Catalogue of Microorganisms (GCM) 10K type strain sequencing project: providing services to taxonomists for standard genome sequencing and annotation.</title>
        <authorList>
            <consortium name="The Broad Institute Genomics Platform"/>
            <consortium name="The Broad Institute Genome Sequencing Center for Infectious Disease"/>
            <person name="Wu L."/>
            <person name="Ma J."/>
        </authorList>
    </citation>
    <scope>NUCLEOTIDE SEQUENCE [LARGE SCALE GENOMIC DNA]</scope>
    <source>
        <strain evidence="2">JCM 18283</strain>
    </source>
</reference>
<organism evidence="1 2">
    <name type="scientific">Mucilaginibacter defluvii</name>
    <dbReference type="NCBI Taxonomy" id="1196019"/>
    <lineage>
        <taxon>Bacteria</taxon>
        <taxon>Pseudomonadati</taxon>
        <taxon>Bacteroidota</taxon>
        <taxon>Sphingobacteriia</taxon>
        <taxon>Sphingobacteriales</taxon>
        <taxon>Sphingobacteriaceae</taxon>
        <taxon>Mucilaginibacter</taxon>
    </lineage>
</organism>
<evidence type="ECO:0008006" key="3">
    <source>
        <dbReference type="Google" id="ProtNLM"/>
    </source>
</evidence>
<comment type="caution">
    <text evidence="1">The sequence shown here is derived from an EMBL/GenBank/DDBJ whole genome shotgun (WGS) entry which is preliminary data.</text>
</comment>
<keyword evidence="2" id="KW-1185">Reference proteome</keyword>
<proteinExistence type="predicted"/>
<accession>A0ABP9FMF2</accession>
<gene>
    <name evidence="1" type="ORF">GCM10023313_08170</name>
</gene>
<dbReference type="Proteomes" id="UP001501436">
    <property type="component" value="Unassembled WGS sequence"/>
</dbReference>